<dbReference type="InterPro" id="IPR000836">
    <property type="entry name" value="PRTase_dom"/>
</dbReference>
<dbReference type="Gene3D" id="3.40.50.2020">
    <property type="match status" value="1"/>
</dbReference>
<evidence type="ECO:0000256" key="1">
    <source>
        <dbReference type="SAM" id="MobiDB-lite"/>
    </source>
</evidence>
<dbReference type="AlphaFoldDB" id="A0A9W8GB04"/>
<feature type="domain" description="Phosphoribosyltransferase" evidence="2">
    <location>
        <begin position="163"/>
        <end position="221"/>
    </location>
</feature>
<evidence type="ECO:0000259" key="2">
    <source>
        <dbReference type="Pfam" id="PF00156"/>
    </source>
</evidence>
<dbReference type="Proteomes" id="UP001151518">
    <property type="component" value="Unassembled WGS sequence"/>
</dbReference>
<protein>
    <recommendedName>
        <fullName evidence="2">Phosphoribosyltransferase domain-containing protein</fullName>
    </recommendedName>
</protein>
<comment type="caution">
    <text evidence="3">The sequence shown here is derived from an EMBL/GenBank/DDBJ whole genome shotgun (WGS) entry which is preliminary data.</text>
</comment>
<reference evidence="3" key="1">
    <citation type="submission" date="2022-07" db="EMBL/GenBank/DDBJ databases">
        <title>Phylogenomic reconstructions and comparative analyses of Kickxellomycotina fungi.</title>
        <authorList>
            <person name="Reynolds N.K."/>
            <person name="Stajich J.E."/>
            <person name="Barry K."/>
            <person name="Grigoriev I.V."/>
            <person name="Crous P."/>
            <person name="Smith M.E."/>
        </authorList>
    </citation>
    <scope>NUCLEOTIDE SEQUENCE</scope>
    <source>
        <strain evidence="3">NRRL 3115</strain>
    </source>
</reference>
<dbReference type="EMBL" id="JANBTW010000006">
    <property type="protein sequence ID" value="KAJ2680209.1"/>
    <property type="molecule type" value="Genomic_DNA"/>
</dbReference>
<name>A0A9W8GB04_9FUNG</name>
<accession>A0A9W8GB04</accession>
<organism evidence="3 4">
    <name type="scientific">Coemansia spiralis</name>
    <dbReference type="NCBI Taxonomy" id="417178"/>
    <lineage>
        <taxon>Eukaryota</taxon>
        <taxon>Fungi</taxon>
        <taxon>Fungi incertae sedis</taxon>
        <taxon>Zoopagomycota</taxon>
        <taxon>Kickxellomycotina</taxon>
        <taxon>Kickxellomycetes</taxon>
        <taxon>Kickxellales</taxon>
        <taxon>Kickxellaceae</taxon>
        <taxon>Coemansia</taxon>
    </lineage>
</organism>
<evidence type="ECO:0000313" key="4">
    <source>
        <dbReference type="Proteomes" id="UP001151518"/>
    </source>
</evidence>
<dbReference type="Gene3D" id="3.30.1310.20">
    <property type="entry name" value="PRTase-like"/>
    <property type="match status" value="1"/>
</dbReference>
<sequence>MVSPSRPRGNSSNNSLRRRASANAEAPAAPAAPTATMRRSASGRALFDDRIHAGRQLANNLREHAEADVVVLSVSRGGAIVGSVIAESLGHSIPHLYYIVRPIPCPSIPRLSLGSVAGDGSVRIDNVVAKSMGIVCDDATHNVQATELMRMVEDMDLQLRAEQESFWQPAPSAQDLEGKTLLVVDDGMEAGDTMREAIMHLRHCYEASRIIVAVPFCMADLRRQLQRHVESVVDIVSPLFVGSIARWYARGVSASVAEQRLLNRLFVDSATTISSFDYD</sequence>
<proteinExistence type="predicted"/>
<feature type="region of interest" description="Disordered" evidence="1">
    <location>
        <begin position="1"/>
        <end position="40"/>
    </location>
</feature>
<dbReference type="InterPro" id="IPR029057">
    <property type="entry name" value="PRTase-like"/>
</dbReference>
<evidence type="ECO:0000313" key="3">
    <source>
        <dbReference type="EMBL" id="KAJ2680209.1"/>
    </source>
</evidence>
<dbReference type="OrthoDB" id="5779169at2759"/>
<dbReference type="SUPFAM" id="SSF53271">
    <property type="entry name" value="PRTase-like"/>
    <property type="match status" value="1"/>
</dbReference>
<dbReference type="Pfam" id="PF00156">
    <property type="entry name" value="Pribosyltran"/>
    <property type="match status" value="1"/>
</dbReference>
<gene>
    <name evidence="3" type="ORF">GGI25_000802</name>
</gene>
<dbReference type="CDD" id="cd06223">
    <property type="entry name" value="PRTases_typeI"/>
    <property type="match status" value="1"/>
</dbReference>